<feature type="compositionally biased region" description="Acidic residues" evidence="10">
    <location>
        <begin position="504"/>
        <end position="518"/>
    </location>
</feature>
<dbReference type="Pfam" id="PF08345">
    <property type="entry name" value="YscJ_FliF_C"/>
    <property type="match status" value="1"/>
</dbReference>
<protein>
    <recommendedName>
        <fullName evidence="9">Flagellar M-ring protein</fullName>
    </recommendedName>
</protein>
<sequence>MADLVPAGDVPAQGSLFAPLTDPMGGSVLTRTGRFLSQPPVRKSLPWFGGVAAAGLTGLLWLTMAPAPQRVLYSQLSDSERAEVAASLDKAAIKYTIDNATGAITVGEDDLYKARMVAASDGALATPETGEQMIDKLPMGASRTVEGERLQAARERELELTVMQIDGVEAVRVHLAQPEKSVFVRDSSPPTASVMVKLARGRQLSDSQVSAIVNLVAGSVPGLSVDAVKVIDQHGRLLSAGQNGDNDRFDLQGRMEEKLRQQVSTLLTPMLGEGNFSSEIQIDLDMDQLTSARESYDKQGVVRSETQSASQTAGGAGAVGVPGVLSNTPPPQTQVQQGAPGAQPAPAPGAPGAPGAVPTPTNTDSSSTRTYELGREVAVTNAAPGKIKRLSVAVALSAEAMAKAKPQEIEQIKQLVGAAVGADPARGDQVVVTVRSFQPSSVDQPKFWETPWFATLVRNGVALLAVLLTLLLGVRPLIRALKGDKAEGAAAAKKKKKGKKGAADDEDEAEGAEGEDGAIESIESAPANRLPPPRDREELRIAQDPETGVIDAQQLGRQVELAQRLVAEKPDNAVAALRQMLSTPEAEPTA</sequence>
<keyword evidence="14" id="KW-1185">Reference proteome</keyword>
<keyword evidence="5" id="KW-0812">Transmembrane</keyword>
<reference evidence="13 14" key="1">
    <citation type="submission" date="2023-03" db="EMBL/GenBank/DDBJ databases">
        <title>Novosphingobium cyanobacteriorum sp. nov., isolated from a eutrophic reservoir during the Microcystis bloom period.</title>
        <authorList>
            <person name="Kang M."/>
            <person name="Le V."/>
            <person name="Ko S.-R."/>
            <person name="Lee S.-A."/>
            <person name="Ahn C.-Y."/>
        </authorList>
    </citation>
    <scope>NUCLEOTIDE SEQUENCE [LARGE SCALE GENOMIC DNA]</scope>
    <source>
        <strain evidence="13 14">HBC54</strain>
    </source>
</reference>
<evidence type="ECO:0000256" key="1">
    <source>
        <dbReference type="ARBA" id="ARBA00004117"/>
    </source>
</evidence>
<evidence type="ECO:0000256" key="3">
    <source>
        <dbReference type="ARBA" id="ARBA00007971"/>
    </source>
</evidence>
<feature type="region of interest" description="Disordered" evidence="10">
    <location>
        <begin position="295"/>
        <end position="369"/>
    </location>
</feature>
<feature type="compositionally biased region" description="Low complexity" evidence="10">
    <location>
        <begin position="333"/>
        <end position="342"/>
    </location>
</feature>
<comment type="function">
    <text evidence="9">The M ring may be actively involved in energy transduction.</text>
</comment>
<organism evidence="13 14">
    <name type="scientific">Novosphingobium cyanobacteriorum</name>
    <dbReference type="NCBI Taxonomy" id="3024215"/>
    <lineage>
        <taxon>Bacteria</taxon>
        <taxon>Pseudomonadati</taxon>
        <taxon>Pseudomonadota</taxon>
        <taxon>Alphaproteobacteria</taxon>
        <taxon>Sphingomonadales</taxon>
        <taxon>Sphingomonadaceae</taxon>
        <taxon>Novosphingobium</taxon>
    </lineage>
</organism>
<dbReference type="NCBIfam" id="TIGR00206">
    <property type="entry name" value="fliF"/>
    <property type="match status" value="1"/>
</dbReference>
<evidence type="ECO:0000256" key="7">
    <source>
        <dbReference type="ARBA" id="ARBA00023136"/>
    </source>
</evidence>
<dbReference type="EMBL" id="JAROCY010000012">
    <property type="protein sequence ID" value="MDF8334280.1"/>
    <property type="molecule type" value="Genomic_DNA"/>
</dbReference>
<dbReference type="Gene3D" id="3.30.300.30">
    <property type="match status" value="1"/>
</dbReference>
<gene>
    <name evidence="13" type="primary">fliF</name>
    <name evidence="13" type="ORF">POM99_13790</name>
</gene>
<keyword evidence="4" id="KW-1003">Cell membrane</keyword>
<evidence type="ECO:0000256" key="2">
    <source>
        <dbReference type="ARBA" id="ARBA00004651"/>
    </source>
</evidence>
<dbReference type="PIRSF" id="PIRSF004862">
    <property type="entry name" value="FliF"/>
    <property type="match status" value="1"/>
</dbReference>
<evidence type="ECO:0000313" key="14">
    <source>
        <dbReference type="Proteomes" id="UP001222770"/>
    </source>
</evidence>
<keyword evidence="13" id="KW-0282">Flagellum</keyword>
<evidence type="ECO:0000256" key="8">
    <source>
        <dbReference type="ARBA" id="ARBA00023143"/>
    </source>
</evidence>
<evidence type="ECO:0000256" key="5">
    <source>
        <dbReference type="ARBA" id="ARBA00022692"/>
    </source>
</evidence>
<evidence type="ECO:0000256" key="6">
    <source>
        <dbReference type="ARBA" id="ARBA00022989"/>
    </source>
</evidence>
<dbReference type="InterPro" id="IPR043427">
    <property type="entry name" value="YscJ/FliF"/>
</dbReference>
<feature type="domain" description="Flagellar M-ring C-terminal" evidence="12">
    <location>
        <begin position="267"/>
        <end position="437"/>
    </location>
</feature>
<feature type="region of interest" description="Disordered" evidence="10">
    <location>
        <begin position="488"/>
        <end position="554"/>
    </location>
</feature>
<dbReference type="InterPro" id="IPR045851">
    <property type="entry name" value="AMP-bd_C_sf"/>
</dbReference>
<keyword evidence="7" id="KW-0472">Membrane</keyword>
<dbReference type="InterPro" id="IPR006182">
    <property type="entry name" value="FliF_N_dom"/>
</dbReference>
<dbReference type="PRINTS" id="PR01009">
    <property type="entry name" value="FLGMRINGFLIF"/>
</dbReference>
<keyword evidence="6" id="KW-1133">Transmembrane helix</keyword>
<evidence type="ECO:0000259" key="11">
    <source>
        <dbReference type="Pfam" id="PF01514"/>
    </source>
</evidence>
<evidence type="ECO:0000256" key="4">
    <source>
        <dbReference type="ARBA" id="ARBA00022475"/>
    </source>
</evidence>
<dbReference type="PANTHER" id="PTHR30046">
    <property type="entry name" value="FLAGELLAR M-RING PROTEIN"/>
    <property type="match status" value="1"/>
</dbReference>
<comment type="caution">
    <text evidence="13">The sequence shown here is derived from an EMBL/GenBank/DDBJ whole genome shotgun (WGS) entry which is preliminary data.</text>
</comment>
<feature type="compositionally biased region" description="Basic and acidic residues" evidence="10">
    <location>
        <begin position="532"/>
        <end position="543"/>
    </location>
</feature>
<keyword evidence="8 9" id="KW-0975">Bacterial flagellum</keyword>
<proteinExistence type="inferred from homology"/>
<evidence type="ECO:0000313" key="13">
    <source>
        <dbReference type="EMBL" id="MDF8334280.1"/>
    </source>
</evidence>
<evidence type="ECO:0000256" key="9">
    <source>
        <dbReference type="PIRNR" id="PIRNR004862"/>
    </source>
</evidence>
<dbReference type="Proteomes" id="UP001222770">
    <property type="component" value="Unassembled WGS sequence"/>
</dbReference>
<evidence type="ECO:0000256" key="10">
    <source>
        <dbReference type="SAM" id="MobiDB-lite"/>
    </source>
</evidence>
<dbReference type="RefSeq" id="WP_277278796.1">
    <property type="nucleotide sequence ID" value="NZ_JAROCY010000012.1"/>
</dbReference>
<evidence type="ECO:0000259" key="12">
    <source>
        <dbReference type="Pfam" id="PF08345"/>
    </source>
</evidence>
<comment type="similarity">
    <text evidence="3 9">Belongs to the FliF family.</text>
</comment>
<dbReference type="InterPro" id="IPR013556">
    <property type="entry name" value="Flag_M-ring_C"/>
</dbReference>
<keyword evidence="13" id="KW-0966">Cell projection</keyword>
<dbReference type="InterPro" id="IPR000067">
    <property type="entry name" value="FlgMring_FliF"/>
</dbReference>
<accession>A0ABT6CK45</accession>
<dbReference type="Pfam" id="PF01514">
    <property type="entry name" value="YscJ_FliF"/>
    <property type="match status" value="1"/>
</dbReference>
<dbReference type="PANTHER" id="PTHR30046:SF0">
    <property type="entry name" value="FLAGELLAR M-RING PROTEIN"/>
    <property type="match status" value="1"/>
</dbReference>
<keyword evidence="13" id="KW-0969">Cilium</keyword>
<name>A0ABT6CK45_9SPHN</name>
<comment type="subcellular location">
    <subcellularLocation>
        <location evidence="1 9">Bacterial flagellum basal body</location>
    </subcellularLocation>
    <subcellularLocation>
        <location evidence="2">Cell membrane</location>
        <topology evidence="2">Multi-pass membrane protein</topology>
    </subcellularLocation>
</comment>
<feature type="domain" description="Flagellar M-ring N-terminal" evidence="11">
    <location>
        <begin position="69"/>
        <end position="239"/>
    </location>
</feature>